<dbReference type="STRING" id="1802308.A3D50_00025"/>
<dbReference type="InterPro" id="IPR012902">
    <property type="entry name" value="N_methyl_site"/>
</dbReference>
<evidence type="ECO:0008006" key="4">
    <source>
        <dbReference type="Google" id="ProtNLM"/>
    </source>
</evidence>
<organism evidence="2 3">
    <name type="scientific">Candidatus Taylorbacteria bacterium RIFCSPHIGHO2_02_FULL_44_12</name>
    <dbReference type="NCBI Taxonomy" id="1802308"/>
    <lineage>
        <taxon>Bacteria</taxon>
        <taxon>Candidatus Tayloriibacteriota</taxon>
    </lineage>
</organism>
<keyword evidence="1" id="KW-0812">Transmembrane</keyword>
<feature type="transmembrane region" description="Helical" evidence="1">
    <location>
        <begin position="12"/>
        <end position="32"/>
    </location>
</feature>
<dbReference type="Proteomes" id="UP000178413">
    <property type="component" value="Unassembled WGS sequence"/>
</dbReference>
<dbReference type="AlphaFoldDB" id="A0A1G2MKD6"/>
<evidence type="ECO:0000313" key="2">
    <source>
        <dbReference type="EMBL" id="OHA24390.1"/>
    </source>
</evidence>
<name>A0A1G2MKD6_9BACT</name>
<dbReference type="EMBL" id="MHRM01000005">
    <property type="protein sequence ID" value="OHA24390.1"/>
    <property type="molecule type" value="Genomic_DNA"/>
</dbReference>
<evidence type="ECO:0000313" key="3">
    <source>
        <dbReference type="Proteomes" id="UP000178413"/>
    </source>
</evidence>
<sequence>MKNNINNGGFTIVETLVAITVLMIAIAGPLVVASKGLRAAVYARNQMIASYLAQESIEMIKNMRDNNLALNGPDHWLDNPYDMTGCVRNGVGDTTTCDASGVDSMPIVSCLQAACPLYLVSDGYGHGPGSTAAGFSRYFYLTPVSADKEVRATVVVSWNDGVISNEVEVSSQLLNTSR</sequence>
<dbReference type="Pfam" id="PF07963">
    <property type="entry name" value="N_methyl"/>
    <property type="match status" value="1"/>
</dbReference>
<keyword evidence="1" id="KW-0472">Membrane</keyword>
<evidence type="ECO:0000256" key="1">
    <source>
        <dbReference type="SAM" id="Phobius"/>
    </source>
</evidence>
<protein>
    <recommendedName>
        <fullName evidence="4">Type II secretion system protein GspI C-terminal domain-containing protein</fullName>
    </recommendedName>
</protein>
<keyword evidence="1" id="KW-1133">Transmembrane helix</keyword>
<gene>
    <name evidence="2" type="ORF">A3D50_00025</name>
</gene>
<proteinExistence type="predicted"/>
<comment type="caution">
    <text evidence="2">The sequence shown here is derived from an EMBL/GenBank/DDBJ whole genome shotgun (WGS) entry which is preliminary data.</text>
</comment>
<accession>A0A1G2MKD6</accession>
<reference evidence="2 3" key="1">
    <citation type="journal article" date="2016" name="Nat. Commun.">
        <title>Thousands of microbial genomes shed light on interconnected biogeochemical processes in an aquifer system.</title>
        <authorList>
            <person name="Anantharaman K."/>
            <person name="Brown C.T."/>
            <person name="Hug L.A."/>
            <person name="Sharon I."/>
            <person name="Castelle C.J."/>
            <person name="Probst A.J."/>
            <person name="Thomas B.C."/>
            <person name="Singh A."/>
            <person name="Wilkins M.J."/>
            <person name="Karaoz U."/>
            <person name="Brodie E.L."/>
            <person name="Williams K.H."/>
            <person name="Hubbard S.S."/>
            <person name="Banfield J.F."/>
        </authorList>
    </citation>
    <scope>NUCLEOTIDE SEQUENCE [LARGE SCALE GENOMIC DNA]</scope>
</reference>